<evidence type="ECO:0000313" key="6">
    <source>
        <dbReference type="EMBL" id="APT56190.1"/>
    </source>
</evidence>
<accession>A0A1L7ABV0</accession>
<evidence type="ECO:0000256" key="2">
    <source>
        <dbReference type="ARBA" id="ARBA00023125"/>
    </source>
</evidence>
<organism evidence="6 7">
    <name type="scientific">Roseomonas gilardii</name>
    <dbReference type="NCBI Taxonomy" id="257708"/>
    <lineage>
        <taxon>Bacteria</taxon>
        <taxon>Pseudomonadati</taxon>
        <taxon>Pseudomonadota</taxon>
        <taxon>Alphaproteobacteria</taxon>
        <taxon>Acetobacterales</taxon>
        <taxon>Roseomonadaceae</taxon>
        <taxon>Roseomonas</taxon>
    </lineage>
</organism>
<evidence type="ECO:0000313" key="7">
    <source>
        <dbReference type="Proteomes" id="UP000185494"/>
    </source>
</evidence>
<dbReference type="GO" id="GO:0003677">
    <property type="term" value="F:DNA binding"/>
    <property type="evidence" value="ECO:0007669"/>
    <property type="project" value="UniProtKB-KW"/>
</dbReference>
<dbReference type="InterPro" id="IPR029016">
    <property type="entry name" value="GAF-like_dom_sf"/>
</dbReference>
<proteinExistence type="predicted"/>
<dbReference type="InterPro" id="IPR036388">
    <property type="entry name" value="WH-like_DNA-bd_sf"/>
</dbReference>
<keyword evidence="2" id="KW-0238">DNA-binding</keyword>
<dbReference type="InterPro" id="IPR036390">
    <property type="entry name" value="WH_DNA-bd_sf"/>
</dbReference>
<dbReference type="SMART" id="SM00346">
    <property type="entry name" value="HTH_ICLR"/>
    <property type="match status" value="1"/>
</dbReference>
<gene>
    <name evidence="6" type="ORF">RGI145_02735</name>
</gene>
<evidence type="ECO:0000259" key="5">
    <source>
        <dbReference type="PROSITE" id="PS51078"/>
    </source>
</evidence>
<dbReference type="Gene3D" id="3.30.450.40">
    <property type="match status" value="1"/>
</dbReference>
<dbReference type="PROSITE" id="PS51078">
    <property type="entry name" value="ICLR_ED"/>
    <property type="match status" value="1"/>
</dbReference>
<sequence length="266" mass="27605">MTGVRERPLAILELLAPHPGGLALHTVADRLDIPRSATHRLLGELRSSGYVRQDEEGGPYRLTARIASLAFTYLSANGITDIAQPILDGLAEQAGELARLAVIDGDRLTWVGKAQGARYGLRYDPDPDTGAEVLLSCTANGHAWLSCLEDEAALSLVARQGFAPERRGPGAPATVAALLEALGQTRERGFALVRDAYEAGTSAMAAPIRPPAGGATCGTVSLAGPSARMTEARMRALAPLLLAAAAELGASAGGSPLFAPALRRVA</sequence>
<dbReference type="EMBL" id="CP015583">
    <property type="protein sequence ID" value="APT56190.1"/>
    <property type="molecule type" value="Genomic_DNA"/>
</dbReference>
<dbReference type="Pfam" id="PF01614">
    <property type="entry name" value="IclR_C"/>
    <property type="match status" value="1"/>
</dbReference>
<reference evidence="6 7" key="1">
    <citation type="submission" date="2016-05" db="EMBL/GenBank/DDBJ databases">
        <title>Complete Genome and Methylome Analysis of Psychrotrophic Bacterial Isolates from Antarctic Lake Untersee.</title>
        <authorList>
            <person name="Fomenkov A."/>
            <person name="Akimov V.N."/>
            <person name="Vasilyeva L.V."/>
            <person name="Andersen D."/>
            <person name="Vincze T."/>
            <person name="Roberts R.J."/>
        </authorList>
    </citation>
    <scope>NUCLEOTIDE SEQUENCE [LARGE SCALE GENOMIC DNA]</scope>
    <source>
        <strain evidence="6 7">U14-5</strain>
    </source>
</reference>
<keyword evidence="1" id="KW-0805">Transcription regulation</keyword>
<dbReference type="PROSITE" id="PS51077">
    <property type="entry name" value="HTH_ICLR"/>
    <property type="match status" value="1"/>
</dbReference>
<dbReference type="STRING" id="257708.RGI145_02735"/>
<dbReference type="RefSeq" id="WP_075797141.1">
    <property type="nucleotide sequence ID" value="NZ_CP015583.1"/>
</dbReference>
<dbReference type="SUPFAM" id="SSF46785">
    <property type="entry name" value="Winged helix' DNA-binding domain"/>
    <property type="match status" value="1"/>
</dbReference>
<dbReference type="GO" id="GO:0045892">
    <property type="term" value="P:negative regulation of DNA-templated transcription"/>
    <property type="evidence" value="ECO:0007669"/>
    <property type="project" value="TreeGrafter"/>
</dbReference>
<dbReference type="InterPro" id="IPR014757">
    <property type="entry name" value="Tscrpt_reg_IclR_C"/>
</dbReference>
<dbReference type="Pfam" id="PF09339">
    <property type="entry name" value="HTH_IclR"/>
    <property type="match status" value="1"/>
</dbReference>
<evidence type="ECO:0000256" key="3">
    <source>
        <dbReference type="ARBA" id="ARBA00023163"/>
    </source>
</evidence>
<feature type="domain" description="IclR-ED" evidence="5">
    <location>
        <begin position="65"/>
        <end position="254"/>
    </location>
</feature>
<dbReference type="GO" id="GO:0003700">
    <property type="term" value="F:DNA-binding transcription factor activity"/>
    <property type="evidence" value="ECO:0007669"/>
    <property type="project" value="TreeGrafter"/>
</dbReference>
<dbReference type="AlphaFoldDB" id="A0A1L7ABV0"/>
<feature type="domain" description="HTH iclR-type" evidence="4">
    <location>
        <begin position="2"/>
        <end position="64"/>
    </location>
</feature>
<dbReference type="PANTHER" id="PTHR30136:SF35">
    <property type="entry name" value="HTH-TYPE TRANSCRIPTIONAL REGULATOR RV1719"/>
    <property type="match status" value="1"/>
</dbReference>
<dbReference type="FunFam" id="1.10.10.10:FF:000056">
    <property type="entry name" value="IclR family transcriptional regulator"/>
    <property type="match status" value="1"/>
</dbReference>
<dbReference type="KEGG" id="rgi:RGI145_02735"/>
<keyword evidence="3" id="KW-0804">Transcription</keyword>
<dbReference type="PANTHER" id="PTHR30136">
    <property type="entry name" value="HELIX-TURN-HELIX TRANSCRIPTIONAL REGULATOR, ICLR FAMILY"/>
    <property type="match status" value="1"/>
</dbReference>
<evidence type="ECO:0000259" key="4">
    <source>
        <dbReference type="PROSITE" id="PS51077"/>
    </source>
</evidence>
<dbReference type="Gene3D" id="1.10.10.10">
    <property type="entry name" value="Winged helix-like DNA-binding domain superfamily/Winged helix DNA-binding domain"/>
    <property type="match status" value="1"/>
</dbReference>
<name>A0A1L7ABV0_9PROT</name>
<evidence type="ECO:0000256" key="1">
    <source>
        <dbReference type="ARBA" id="ARBA00023015"/>
    </source>
</evidence>
<dbReference type="Proteomes" id="UP000185494">
    <property type="component" value="Chromosome 1"/>
</dbReference>
<dbReference type="SUPFAM" id="SSF55781">
    <property type="entry name" value="GAF domain-like"/>
    <property type="match status" value="1"/>
</dbReference>
<dbReference type="InterPro" id="IPR050707">
    <property type="entry name" value="HTH_MetabolicPath_Reg"/>
</dbReference>
<dbReference type="InterPro" id="IPR005471">
    <property type="entry name" value="Tscrpt_reg_IclR_N"/>
</dbReference>
<protein>
    <submittedName>
        <fullName evidence="6">IclR family transcriptional regulator</fullName>
    </submittedName>
</protein>